<evidence type="ECO:0000256" key="1">
    <source>
        <dbReference type="ARBA" id="ARBA00022729"/>
    </source>
</evidence>
<dbReference type="PANTHER" id="PTHR10161:SF14">
    <property type="entry name" value="TARTRATE-RESISTANT ACID PHOSPHATASE TYPE 5"/>
    <property type="match status" value="1"/>
</dbReference>
<accession>A0A9W6F9N2</accession>
<keyword evidence="4" id="KW-1133">Transmembrane helix</keyword>
<feature type="domain" description="Calcineurin-like phosphoesterase" evidence="5">
    <location>
        <begin position="88"/>
        <end position="350"/>
    </location>
</feature>
<comment type="caution">
    <text evidence="6">The sequence shown here is derived from an EMBL/GenBank/DDBJ whole genome shotgun (WGS) entry which is preliminary data.</text>
</comment>
<feature type="transmembrane region" description="Helical" evidence="4">
    <location>
        <begin position="42"/>
        <end position="66"/>
    </location>
</feature>
<gene>
    <name evidence="6" type="primary">PLEST010461</name>
    <name evidence="6" type="ORF">PLESTB_001764800</name>
</gene>
<organism evidence="6 7">
    <name type="scientific">Pleodorina starrii</name>
    <dbReference type="NCBI Taxonomy" id="330485"/>
    <lineage>
        <taxon>Eukaryota</taxon>
        <taxon>Viridiplantae</taxon>
        <taxon>Chlorophyta</taxon>
        <taxon>core chlorophytes</taxon>
        <taxon>Chlorophyceae</taxon>
        <taxon>CS clade</taxon>
        <taxon>Chlamydomonadales</taxon>
        <taxon>Volvocaceae</taxon>
        <taxon>Pleodorina</taxon>
    </lineage>
</organism>
<dbReference type="OrthoDB" id="411211at2759"/>
<sequence length="433" mass="47864">MGSQALRADFDFEEEDRFFISGVEQVGRSRNTYEHQLRKRKWVVGALVAVGSLGLVALILGLAWGLSRRKLDYDCPHNYDASSADLVFYVIGDWGRGGNANQQATARLMADVSQCMPPKFIISTGDNFYPNGLSSATDPQFAQSFTNVYTAPGLQVPWYAVMGNHDYGDSIDKATLSSCLAAPTSLEECAGKCCISPFWQTDPQLAARDRRWNATRGNVVTRSFPLGPPLGDPASGNGSGTSSGSKGTLDILFMDTVPFIRQYNSRNWASFLYGFKNQSTDAIRNQLEQQLNASYNSGSKWRLVVGHHPIRSYGSHCSQYDSYDCLDMAFVAPYLREYRVAAYINGHDHDQQLIKPADDPLYYVVTGAGSDTRAGEFDGLDPEVRSRDALFLSDKQGFVAVVMAGDTMRLHYYTTGQSTPTYTRLVPLPTWSP</sequence>
<keyword evidence="7" id="KW-1185">Reference proteome</keyword>
<keyword evidence="2" id="KW-0378">Hydrolase</keyword>
<dbReference type="EMBL" id="BRXU01000047">
    <property type="protein sequence ID" value="GLC61514.1"/>
    <property type="molecule type" value="Genomic_DNA"/>
</dbReference>
<dbReference type="Pfam" id="PF00149">
    <property type="entry name" value="Metallophos"/>
    <property type="match status" value="1"/>
</dbReference>
<dbReference type="Gene3D" id="3.60.21.10">
    <property type="match status" value="1"/>
</dbReference>
<reference evidence="6 7" key="1">
    <citation type="journal article" date="2023" name="Commun. Biol.">
        <title>Reorganization of the ancestral sex-determining regions during the evolution of trioecy in Pleodorina starrii.</title>
        <authorList>
            <person name="Takahashi K."/>
            <person name="Suzuki S."/>
            <person name="Kawai-Toyooka H."/>
            <person name="Yamamoto K."/>
            <person name="Hamaji T."/>
            <person name="Ootsuki R."/>
            <person name="Yamaguchi H."/>
            <person name="Kawachi M."/>
            <person name="Higashiyama T."/>
            <person name="Nozaki H."/>
        </authorList>
    </citation>
    <scope>NUCLEOTIDE SEQUENCE [LARGE SCALE GENOMIC DNA]</scope>
    <source>
        <strain evidence="6 7">NIES-4479</strain>
    </source>
</reference>
<evidence type="ECO:0000259" key="5">
    <source>
        <dbReference type="Pfam" id="PF00149"/>
    </source>
</evidence>
<dbReference type="InterPro" id="IPR051558">
    <property type="entry name" value="Metallophosphoesterase_PAP"/>
</dbReference>
<keyword evidence="1" id="KW-0732">Signal</keyword>
<dbReference type="SUPFAM" id="SSF56300">
    <property type="entry name" value="Metallo-dependent phosphatases"/>
    <property type="match status" value="1"/>
</dbReference>
<keyword evidence="4" id="KW-0812">Transmembrane</keyword>
<dbReference type="Proteomes" id="UP001165080">
    <property type="component" value="Unassembled WGS sequence"/>
</dbReference>
<evidence type="ECO:0000256" key="2">
    <source>
        <dbReference type="ARBA" id="ARBA00022801"/>
    </source>
</evidence>
<feature type="region of interest" description="Disordered" evidence="3">
    <location>
        <begin position="223"/>
        <end position="244"/>
    </location>
</feature>
<dbReference type="InterPro" id="IPR004843">
    <property type="entry name" value="Calcineurin-like_PHP"/>
</dbReference>
<evidence type="ECO:0000256" key="3">
    <source>
        <dbReference type="SAM" id="MobiDB-lite"/>
    </source>
</evidence>
<evidence type="ECO:0000313" key="6">
    <source>
        <dbReference type="EMBL" id="GLC61514.1"/>
    </source>
</evidence>
<evidence type="ECO:0000256" key="4">
    <source>
        <dbReference type="SAM" id="Phobius"/>
    </source>
</evidence>
<proteinExistence type="predicted"/>
<name>A0A9W6F9N2_9CHLO</name>
<dbReference type="AlphaFoldDB" id="A0A9W6F9N2"/>
<dbReference type="GO" id="GO:0016787">
    <property type="term" value="F:hydrolase activity"/>
    <property type="evidence" value="ECO:0007669"/>
    <property type="project" value="UniProtKB-KW"/>
</dbReference>
<dbReference type="InterPro" id="IPR029052">
    <property type="entry name" value="Metallo-depent_PP-like"/>
</dbReference>
<protein>
    <recommendedName>
        <fullName evidence="5">Calcineurin-like phosphoesterase domain-containing protein</fullName>
    </recommendedName>
</protein>
<evidence type="ECO:0000313" key="7">
    <source>
        <dbReference type="Proteomes" id="UP001165080"/>
    </source>
</evidence>
<keyword evidence="4" id="KW-0472">Membrane</keyword>
<dbReference type="PANTHER" id="PTHR10161">
    <property type="entry name" value="TARTRATE-RESISTANT ACID PHOSPHATASE TYPE 5"/>
    <property type="match status" value="1"/>
</dbReference>